<dbReference type="PROSITE" id="PS01250">
    <property type="entry name" value="CHH_MIH_GIH"/>
    <property type="match status" value="1"/>
</dbReference>
<dbReference type="GO" id="GO:0005576">
    <property type="term" value="C:extracellular region"/>
    <property type="evidence" value="ECO:0007669"/>
    <property type="project" value="InterPro"/>
</dbReference>
<dbReference type="VEuPathDB" id="TriTrypDB:Tc_MARK_377"/>
<dbReference type="SUPFAM" id="SSF82199">
    <property type="entry name" value="SET domain"/>
    <property type="match status" value="1"/>
</dbReference>
<dbReference type="PANTHER" id="PTHR46402">
    <property type="entry name" value="SET AND MYND DOMAIN-CONTAINING PROTEIN 5"/>
    <property type="match status" value="1"/>
</dbReference>
<dbReference type="InterPro" id="IPR001214">
    <property type="entry name" value="SET_dom"/>
</dbReference>
<dbReference type="VEuPathDB" id="TriTrypDB:TCSYLVIO_001535"/>
<dbReference type="VEuPathDB" id="TriTrypDB:TcBrA4_0008740"/>
<dbReference type="Pfam" id="PF00856">
    <property type="entry name" value="SET"/>
    <property type="match status" value="1"/>
</dbReference>
<dbReference type="Gene3D" id="1.25.40.10">
    <property type="entry name" value="Tetratricopeptide repeat domain"/>
    <property type="match status" value="1"/>
</dbReference>
<evidence type="ECO:0000259" key="4">
    <source>
        <dbReference type="PROSITE" id="PS50280"/>
    </source>
</evidence>
<dbReference type="PROSITE" id="PS50280">
    <property type="entry name" value="SET"/>
    <property type="match status" value="1"/>
</dbReference>
<gene>
    <name evidence="5" type="ORF">C4B63_28g67</name>
</gene>
<dbReference type="Gene3D" id="2.170.270.10">
    <property type="entry name" value="SET domain"/>
    <property type="match status" value="1"/>
</dbReference>
<keyword evidence="3" id="KW-0949">S-adenosyl-L-methionine</keyword>
<dbReference type="InterPro" id="IPR046341">
    <property type="entry name" value="SET_dom_sf"/>
</dbReference>
<evidence type="ECO:0000256" key="3">
    <source>
        <dbReference type="ARBA" id="ARBA00022691"/>
    </source>
</evidence>
<dbReference type="AlphaFoldDB" id="A0A2V2VBU2"/>
<dbReference type="GO" id="GO:0005184">
    <property type="term" value="F:neuropeptide hormone activity"/>
    <property type="evidence" value="ECO:0007669"/>
    <property type="project" value="InterPro"/>
</dbReference>
<dbReference type="VEuPathDB" id="TriTrypDB:C3747_11g368"/>
<accession>A0A2V2VBU2</accession>
<dbReference type="PANTHER" id="PTHR46402:SF2">
    <property type="entry name" value="HISTONE-LYSINE N-TRIMETHYLTRANSFERASE SMYD5"/>
    <property type="match status" value="1"/>
</dbReference>
<evidence type="ECO:0000256" key="1">
    <source>
        <dbReference type="ARBA" id="ARBA00022603"/>
    </source>
</evidence>
<proteinExistence type="predicted"/>
<dbReference type="VEuPathDB" id="TriTrypDB:BCY84_02226"/>
<dbReference type="GO" id="GO:0042799">
    <property type="term" value="F:histone H4K20 methyltransferase activity"/>
    <property type="evidence" value="ECO:0007669"/>
    <property type="project" value="TreeGrafter"/>
</dbReference>
<organism evidence="5 6">
    <name type="scientific">Trypanosoma cruzi</name>
    <dbReference type="NCBI Taxonomy" id="5693"/>
    <lineage>
        <taxon>Eukaryota</taxon>
        <taxon>Discoba</taxon>
        <taxon>Euglenozoa</taxon>
        <taxon>Kinetoplastea</taxon>
        <taxon>Metakinetoplastina</taxon>
        <taxon>Trypanosomatida</taxon>
        <taxon>Trypanosomatidae</taxon>
        <taxon>Trypanosoma</taxon>
        <taxon>Schizotrypanum</taxon>
    </lineage>
</organism>
<dbReference type="VEuPathDB" id="TriTrypDB:TcCLB.507227.9"/>
<evidence type="ECO:0000313" key="6">
    <source>
        <dbReference type="Proteomes" id="UP000246121"/>
    </source>
</evidence>
<comment type="caution">
    <text evidence="5">The sequence shown here is derived from an EMBL/GenBank/DDBJ whole genome shotgun (WGS) entry which is preliminary data.</text>
</comment>
<sequence>MQVAGALKQKGNACFNNGDIDGAAAAYQEAIGLLLQEKKGKNMPEEKNGITHDIVGGAGELLAVLYSNLSNLYNIKGDYEVSWKAAQQATIYDPTFAKGWLRYIQGRRMDGYPFEAFVTLLRRLRPLLRNSAPSTLPKQIAGDVALVEAPLYEDLGLSRVLPHIELDEYEGGVGIVARRAVKPNEIILVEKRFETSFAEMDLGSQSDLTTMGIVTHFAKKMYPHQCSHSETWVRFNKQFKGCWPRRPEEISADVRSELSHALRSQLPEMGDDDFESLFTLAVICRYNCFHSGFFRACALANHSCHANAAMKYNPEDETVTLIAVRPISAGDFVNVKYLSDAHFLMGVGKRREYLRSWLFWCKCDRCSMDSENSATQEQIKCPHCLRYTHLPFTNENTETKDHDPLLLPEKPCMHCGASVKWSEDSRAMVSQLVLSFNNITGHVTYDRLMTWLLEGMREISVIRVHPDHWLYRIMFYFFCVPMTSIVNEGFDQFMAMGWHSSLVEMLMRNVGIRRLYMETIHARTNEGECSKETCGHVSEGCSEIVGCGGGAINSALDQLSSEVMGGGDVLCTLCFLWRLISPFYPEYEGWTLHRAICRLVLFSHTNPNESAALKESQALVLLRRHGKYVGDAEASLWLHAYNKFKPTPHRKGLLSLKQVKNAFQL</sequence>
<keyword evidence="2" id="KW-0808">Transferase</keyword>
<dbReference type="VEuPathDB" id="TriTrypDB:TcYC6_0081300"/>
<dbReference type="SMART" id="SM00028">
    <property type="entry name" value="TPR"/>
    <property type="match status" value="2"/>
</dbReference>
<evidence type="ECO:0000256" key="2">
    <source>
        <dbReference type="ARBA" id="ARBA00022679"/>
    </source>
</evidence>
<reference evidence="5 6" key="1">
    <citation type="journal article" date="2018" name="Microb. Genom.">
        <title>Expanding an expanded genome: long-read sequencing of Trypanosoma cruzi.</title>
        <authorList>
            <person name="Berna L."/>
            <person name="Rodriguez M."/>
            <person name="Chiribao M.L."/>
            <person name="Parodi-Talice A."/>
            <person name="Pita S."/>
            <person name="Rijo G."/>
            <person name="Alvarez-Valin F."/>
            <person name="Robello C."/>
        </authorList>
    </citation>
    <scope>NUCLEOTIDE SEQUENCE [LARGE SCALE GENOMIC DNA]</scope>
    <source>
        <strain evidence="5 6">Dm28c</strain>
    </source>
</reference>
<dbReference type="GO" id="GO:0032259">
    <property type="term" value="P:methylation"/>
    <property type="evidence" value="ECO:0007669"/>
    <property type="project" value="UniProtKB-KW"/>
</dbReference>
<dbReference type="InterPro" id="IPR018251">
    <property type="entry name" value="Crust_neurhormone_CS"/>
</dbReference>
<dbReference type="VEuPathDB" id="TriTrypDB:ECC02_003437"/>
<dbReference type="GO" id="GO:0045814">
    <property type="term" value="P:negative regulation of gene expression, epigenetic"/>
    <property type="evidence" value="ECO:0007669"/>
    <property type="project" value="TreeGrafter"/>
</dbReference>
<protein>
    <recommendedName>
        <fullName evidence="4">SET domain-containing protein</fullName>
    </recommendedName>
</protein>
<dbReference type="VEuPathDB" id="TriTrypDB:TcG_00757"/>
<dbReference type="InterPro" id="IPR011990">
    <property type="entry name" value="TPR-like_helical_dom_sf"/>
</dbReference>
<keyword evidence="1" id="KW-0489">Methyltransferase</keyword>
<dbReference type="EMBL" id="PRFA01000028">
    <property type="protein sequence ID" value="PWU93997.1"/>
    <property type="molecule type" value="Genomic_DNA"/>
</dbReference>
<dbReference type="VEuPathDB" id="TriTrypDB:TCDM_00864"/>
<dbReference type="InterPro" id="IPR019734">
    <property type="entry name" value="TPR_rpt"/>
</dbReference>
<dbReference type="VEuPathDB" id="TriTrypDB:C4B63_28g67"/>
<dbReference type="SUPFAM" id="SSF48452">
    <property type="entry name" value="TPR-like"/>
    <property type="match status" value="1"/>
</dbReference>
<dbReference type="CDD" id="cd20071">
    <property type="entry name" value="SET_SMYD"/>
    <property type="match status" value="1"/>
</dbReference>
<dbReference type="VEuPathDB" id="TriTrypDB:TcCLB.510945.40"/>
<dbReference type="VEuPathDB" id="TriTrypDB:TcCL_NonESM02261"/>
<name>A0A2V2VBU2_TRYCR</name>
<dbReference type="Proteomes" id="UP000246121">
    <property type="component" value="Unassembled WGS sequence"/>
</dbReference>
<evidence type="ECO:0000313" key="5">
    <source>
        <dbReference type="EMBL" id="PWU93997.1"/>
    </source>
</evidence>
<feature type="domain" description="SET" evidence="4">
    <location>
        <begin position="153"/>
        <end position="338"/>
    </location>
</feature>